<evidence type="ECO:0000256" key="7">
    <source>
        <dbReference type="ARBA" id="ARBA00038326"/>
    </source>
</evidence>
<dbReference type="PANTHER" id="PTHR46516:SF1">
    <property type="entry name" value="TRNA-SPECIFIC ADENOSINE DEAMINASE 1"/>
    <property type="match status" value="1"/>
</dbReference>
<evidence type="ECO:0000313" key="13">
    <source>
        <dbReference type="EMBL" id="CEK71015.1"/>
    </source>
</evidence>
<evidence type="ECO:0000256" key="6">
    <source>
        <dbReference type="ARBA" id="ARBA00037784"/>
    </source>
</evidence>
<keyword evidence="2" id="KW-0479">Metal-binding</keyword>
<dbReference type="PANTHER" id="PTHR46516">
    <property type="entry name" value="TRNA-SPECIFIC ADENOSINE DEAMINASE 1"/>
    <property type="match status" value="1"/>
</dbReference>
<evidence type="ECO:0000256" key="10">
    <source>
        <dbReference type="ARBA" id="ARBA00041760"/>
    </source>
</evidence>
<evidence type="ECO:0000256" key="9">
    <source>
        <dbReference type="ARBA" id="ARBA00040502"/>
    </source>
</evidence>
<dbReference type="AlphaFoldDB" id="A0A0B6ZTG4"/>
<evidence type="ECO:0000256" key="8">
    <source>
        <dbReference type="ARBA" id="ARBA00038940"/>
    </source>
</evidence>
<dbReference type="GO" id="GO:0046872">
    <property type="term" value="F:metal ion binding"/>
    <property type="evidence" value="ECO:0007669"/>
    <property type="project" value="UniProtKB-KW"/>
</dbReference>
<dbReference type="GO" id="GO:0008033">
    <property type="term" value="P:tRNA processing"/>
    <property type="evidence" value="ECO:0007669"/>
    <property type="project" value="UniProtKB-KW"/>
</dbReference>
<dbReference type="InterPro" id="IPR002466">
    <property type="entry name" value="A_deamin"/>
</dbReference>
<dbReference type="EMBL" id="HACG01024150">
    <property type="protein sequence ID" value="CEK71015.1"/>
    <property type="molecule type" value="Transcribed_RNA"/>
</dbReference>
<evidence type="ECO:0000256" key="5">
    <source>
        <dbReference type="ARBA" id="ARBA00037026"/>
    </source>
</evidence>
<comment type="similarity">
    <text evidence="7">Belongs to the ADAT1 family.</text>
</comment>
<evidence type="ECO:0000256" key="2">
    <source>
        <dbReference type="ARBA" id="ARBA00022723"/>
    </source>
</evidence>
<evidence type="ECO:0000259" key="12">
    <source>
        <dbReference type="Pfam" id="PF02137"/>
    </source>
</evidence>
<evidence type="ECO:0000313" key="14">
    <source>
        <dbReference type="EMBL" id="CEK71016.1"/>
    </source>
</evidence>
<dbReference type="GO" id="GO:0003723">
    <property type="term" value="F:RNA binding"/>
    <property type="evidence" value="ECO:0007669"/>
    <property type="project" value="InterPro"/>
</dbReference>
<comment type="cofactor">
    <cofactor evidence="5">
        <name>1D-myo-inositol hexakisphosphate</name>
        <dbReference type="ChEBI" id="CHEBI:58130"/>
    </cofactor>
</comment>
<proteinExistence type="inferred from homology"/>
<protein>
    <recommendedName>
        <fullName evidence="9">tRNA-specific adenosine deaminase 1</fullName>
        <ecNumber evidence="8">3.5.4.34</ecNumber>
    </recommendedName>
    <alternativeName>
        <fullName evidence="10">tRNA-specific adenosine-37 deaminase</fullName>
    </alternativeName>
</protein>
<organism evidence="13">
    <name type="scientific">Arion vulgaris</name>
    <dbReference type="NCBI Taxonomy" id="1028688"/>
    <lineage>
        <taxon>Eukaryota</taxon>
        <taxon>Metazoa</taxon>
        <taxon>Spiralia</taxon>
        <taxon>Lophotrochozoa</taxon>
        <taxon>Mollusca</taxon>
        <taxon>Gastropoda</taxon>
        <taxon>Heterobranchia</taxon>
        <taxon>Euthyneura</taxon>
        <taxon>Panpulmonata</taxon>
        <taxon>Eupulmonata</taxon>
        <taxon>Stylommatophora</taxon>
        <taxon>Helicina</taxon>
        <taxon>Arionoidea</taxon>
        <taxon>Arionidae</taxon>
        <taxon>Arion</taxon>
    </lineage>
</organism>
<keyword evidence="1" id="KW-0819">tRNA processing</keyword>
<dbReference type="Pfam" id="PF02137">
    <property type="entry name" value="A_deamin"/>
    <property type="match status" value="1"/>
</dbReference>
<dbReference type="EC" id="3.5.4.34" evidence="8"/>
<keyword evidence="3" id="KW-0378">Hydrolase</keyword>
<evidence type="ECO:0000256" key="3">
    <source>
        <dbReference type="ARBA" id="ARBA00022801"/>
    </source>
</evidence>
<accession>A0A0B6ZTG4</accession>
<gene>
    <name evidence="13" type="primary">ORF76584</name>
    <name evidence="14" type="synonym">ORF76596</name>
</gene>
<comment type="catalytic activity">
    <reaction evidence="11">
        <text>adenosine(37) in tRNA(Ala) + H2O + H(+) = inosine(37) in tRNA(Ala) + NH4(+)</text>
        <dbReference type="Rhea" id="RHEA:50968"/>
        <dbReference type="Rhea" id="RHEA-COMP:12855"/>
        <dbReference type="Rhea" id="RHEA-COMP:12856"/>
        <dbReference type="ChEBI" id="CHEBI:15377"/>
        <dbReference type="ChEBI" id="CHEBI:15378"/>
        <dbReference type="ChEBI" id="CHEBI:28938"/>
        <dbReference type="ChEBI" id="CHEBI:74411"/>
        <dbReference type="ChEBI" id="CHEBI:82852"/>
        <dbReference type="EC" id="3.5.4.34"/>
    </reaction>
</comment>
<evidence type="ECO:0000256" key="1">
    <source>
        <dbReference type="ARBA" id="ARBA00022694"/>
    </source>
</evidence>
<reference evidence="13" key="1">
    <citation type="submission" date="2014-12" db="EMBL/GenBank/DDBJ databases">
        <title>Insight into the proteome of Arion vulgaris.</title>
        <authorList>
            <person name="Aradska J."/>
            <person name="Bulat T."/>
            <person name="Smidak R."/>
            <person name="Sarate P."/>
            <person name="Gangsoo J."/>
            <person name="Sialana F."/>
            <person name="Bilban M."/>
            <person name="Lubec G."/>
        </authorList>
    </citation>
    <scope>NUCLEOTIDE SEQUENCE</scope>
    <source>
        <tissue evidence="13">Skin</tissue>
    </source>
</reference>
<name>A0A0B6ZTG4_9EUPU</name>
<sequence length="112" mass="12924">MWFLSSKSDVLNHDVTVNGRRQGITKTDIHKPQARSSICSISLFRCFHNLLDKIKPTSVPTSLGIESMKTLTYWETKSLATKYQAAWADLRDSVFRTWISKQRELLNFCVND</sequence>
<comment type="function">
    <text evidence="6">Specifically deaminates adenosine-37 to inosine in tRNA-Ala.</text>
</comment>
<evidence type="ECO:0000256" key="4">
    <source>
        <dbReference type="ARBA" id="ARBA00022833"/>
    </source>
</evidence>
<feature type="domain" description="A to I editase" evidence="12">
    <location>
        <begin position="13"/>
        <end position="101"/>
    </location>
</feature>
<dbReference type="EMBL" id="HACG01024151">
    <property type="protein sequence ID" value="CEK71016.1"/>
    <property type="molecule type" value="Transcribed_RNA"/>
</dbReference>
<dbReference type="GO" id="GO:0043829">
    <property type="term" value="F:tRNA-specific adenosine-37 deaminase activity"/>
    <property type="evidence" value="ECO:0007669"/>
    <property type="project" value="UniProtKB-EC"/>
</dbReference>
<keyword evidence="4" id="KW-0862">Zinc</keyword>
<evidence type="ECO:0000256" key="11">
    <source>
        <dbReference type="ARBA" id="ARBA00047635"/>
    </source>
</evidence>